<accession>A0ABT9MIW6</accession>
<dbReference type="SUPFAM" id="SSF56349">
    <property type="entry name" value="DNA breaking-rejoining enzymes"/>
    <property type="match status" value="1"/>
</dbReference>
<dbReference type="Gene3D" id="1.10.443.10">
    <property type="entry name" value="Intergrase catalytic core"/>
    <property type="match status" value="1"/>
</dbReference>
<comment type="similarity">
    <text evidence="1">Belongs to the 'phage' integrase family.</text>
</comment>
<dbReference type="Gene3D" id="1.10.150.130">
    <property type="match status" value="1"/>
</dbReference>
<dbReference type="InterPro" id="IPR010998">
    <property type="entry name" value="Integrase_recombinase_N"/>
</dbReference>
<evidence type="ECO:0000256" key="2">
    <source>
        <dbReference type="ARBA" id="ARBA00022908"/>
    </source>
</evidence>
<dbReference type="PANTHER" id="PTHR30629">
    <property type="entry name" value="PROPHAGE INTEGRASE"/>
    <property type="match status" value="1"/>
</dbReference>
<organism evidence="9 10">
    <name type="scientific">Deinococcus enclensis</name>
    <dbReference type="NCBI Taxonomy" id="1049582"/>
    <lineage>
        <taxon>Bacteria</taxon>
        <taxon>Thermotogati</taxon>
        <taxon>Deinococcota</taxon>
        <taxon>Deinococci</taxon>
        <taxon>Deinococcales</taxon>
        <taxon>Deinococcaceae</taxon>
        <taxon>Deinococcus</taxon>
    </lineage>
</organism>
<keyword evidence="2" id="KW-0229">DNA integration</keyword>
<dbReference type="InterPro" id="IPR004107">
    <property type="entry name" value="Integrase_SAM-like_N"/>
</dbReference>
<comment type="caution">
    <text evidence="9">The sequence shown here is derived from an EMBL/GenBank/DDBJ whole genome shotgun (WGS) entry which is preliminary data.</text>
</comment>
<keyword evidence="3 5" id="KW-0238">DNA-binding</keyword>
<evidence type="ECO:0000256" key="1">
    <source>
        <dbReference type="ARBA" id="ARBA00008857"/>
    </source>
</evidence>
<feature type="domain" description="Tyr recombinase" evidence="7">
    <location>
        <begin position="193"/>
        <end position="395"/>
    </location>
</feature>
<feature type="domain" description="Core-binding (CB)" evidence="8">
    <location>
        <begin position="83"/>
        <end position="164"/>
    </location>
</feature>
<dbReference type="InterPro" id="IPR050808">
    <property type="entry name" value="Phage_Integrase"/>
</dbReference>
<dbReference type="EMBL" id="JAURUR010000031">
    <property type="protein sequence ID" value="MDP9766512.1"/>
    <property type="molecule type" value="Genomic_DNA"/>
</dbReference>
<feature type="region of interest" description="Disordered" evidence="6">
    <location>
        <begin position="1"/>
        <end position="32"/>
    </location>
</feature>
<dbReference type="Pfam" id="PF14659">
    <property type="entry name" value="Phage_int_SAM_3"/>
    <property type="match status" value="1"/>
</dbReference>
<evidence type="ECO:0000256" key="5">
    <source>
        <dbReference type="PROSITE-ProRule" id="PRU01248"/>
    </source>
</evidence>
<protein>
    <submittedName>
        <fullName evidence="9">Integrase</fullName>
    </submittedName>
</protein>
<keyword evidence="10" id="KW-1185">Reference proteome</keyword>
<evidence type="ECO:0000256" key="3">
    <source>
        <dbReference type="ARBA" id="ARBA00023125"/>
    </source>
</evidence>
<dbReference type="CDD" id="cd01189">
    <property type="entry name" value="INT_ICEBs1_C_like"/>
    <property type="match status" value="1"/>
</dbReference>
<feature type="compositionally biased region" description="Polar residues" evidence="6">
    <location>
        <begin position="1"/>
        <end position="14"/>
    </location>
</feature>
<dbReference type="PROSITE" id="PS51898">
    <property type="entry name" value="TYR_RECOMBINASE"/>
    <property type="match status" value="1"/>
</dbReference>
<dbReference type="PROSITE" id="PS51900">
    <property type="entry name" value="CB"/>
    <property type="match status" value="1"/>
</dbReference>
<evidence type="ECO:0000313" key="10">
    <source>
        <dbReference type="Proteomes" id="UP001232163"/>
    </source>
</evidence>
<evidence type="ECO:0000256" key="6">
    <source>
        <dbReference type="SAM" id="MobiDB-lite"/>
    </source>
</evidence>
<dbReference type="InterPro" id="IPR044068">
    <property type="entry name" value="CB"/>
</dbReference>
<gene>
    <name evidence="9" type="ORF">QO006_003979</name>
</gene>
<evidence type="ECO:0000259" key="8">
    <source>
        <dbReference type="PROSITE" id="PS51900"/>
    </source>
</evidence>
<keyword evidence="4" id="KW-0233">DNA recombination</keyword>
<evidence type="ECO:0000256" key="4">
    <source>
        <dbReference type="ARBA" id="ARBA00023172"/>
    </source>
</evidence>
<dbReference type="Proteomes" id="UP001232163">
    <property type="component" value="Unassembled WGS sequence"/>
</dbReference>
<dbReference type="Pfam" id="PF00589">
    <property type="entry name" value="Phage_integrase"/>
    <property type="match status" value="1"/>
</dbReference>
<evidence type="ECO:0000313" key="9">
    <source>
        <dbReference type="EMBL" id="MDP9766512.1"/>
    </source>
</evidence>
<dbReference type="InterPro" id="IPR011010">
    <property type="entry name" value="DNA_brk_join_enz"/>
</dbReference>
<dbReference type="PANTHER" id="PTHR30629:SF2">
    <property type="entry name" value="PROPHAGE INTEGRASE INTS-RELATED"/>
    <property type="match status" value="1"/>
</dbReference>
<sequence>MTTRPSPRQGSSEPQTRKNKRTRANNAGSVRELPSGTWQAAYSIPGTTRRKTFTCRTKREAEKKLNQILADLDRGLLAVPDNITLAEWMEQYFATKLPTLAASTAADYEWVRDKIILPALGHRPLQALKPLDIVGLYAQLALKYQRSVLVQVRAILRGALREALINELVMRNVVEGIPLPARKATPATEDPQEVGRALTPEEVTRYLGAAQTLRGRAHRWRRLFHLMLATGLRRGEICALRWENVDLDRGELKVRRAVGVGKGGKPEEGLPKTLKSRRTVTLDADMVALLRDHAEEQAIERAALKAWREHGMVFTTLRGTPIHPDDLSKVAREVARAAGVDVRLHDLRHTHASLLLSRGVPVEIVSERLGHADPAITLRIYRHVYHTEHLHHTYSLSDLLQGAPKVTTPSRPLN</sequence>
<dbReference type="InterPro" id="IPR013762">
    <property type="entry name" value="Integrase-like_cat_sf"/>
</dbReference>
<dbReference type="InterPro" id="IPR002104">
    <property type="entry name" value="Integrase_catalytic"/>
</dbReference>
<evidence type="ECO:0000259" key="7">
    <source>
        <dbReference type="PROSITE" id="PS51898"/>
    </source>
</evidence>
<proteinExistence type="inferred from homology"/>
<dbReference type="RefSeq" id="WP_307469841.1">
    <property type="nucleotide sequence ID" value="NZ_JAURUR010000031.1"/>
</dbReference>
<name>A0ABT9MIW6_9DEIO</name>
<reference evidence="9 10" key="1">
    <citation type="submission" date="2023-07" db="EMBL/GenBank/DDBJ databases">
        <title>Genomic Encyclopedia of Type Strains, Phase IV (KMG-IV): sequencing the most valuable type-strain genomes for metagenomic binning, comparative biology and taxonomic classification.</title>
        <authorList>
            <person name="Goeker M."/>
        </authorList>
    </citation>
    <scope>NUCLEOTIDE SEQUENCE [LARGE SCALE GENOMIC DNA]</scope>
    <source>
        <strain evidence="9 10">NIO-1023</strain>
    </source>
</reference>